<gene>
    <name evidence="1" type="ORF">TNIN_318411</name>
</gene>
<proteinExistence type="predicted"/>
<dbReference type="EMBL" id="BMAV01020814">
    <property type="protein sequence ID" value="GFY74552.1"/>
    <property type="molecule type" value="Genomic_DNA"/>
</dbReference>
<evidence type="ECO:0000313" key="2">
    <source>
        <dbReference type="Proteomes" id="UP000886998"/>
    </source>
</evidence>
<keyword evidence="2" id="KW-1185">Reference proteome</keyword>
<sequence length="101" mass="11368">MSPASKGFSDWSGLSGISSISRREIFGRFPVFFFWEDLLSGGFLLPVHDLGEGRNPPSERPQLWGTPGDFIIVLHLVGLECRVVRPRLLEKRVQRHAVLVP</sequence>
<evidence type="ECO:0000313" key="1">
    <source>
        <dbReference type="EMBL" id="GFY74552.1"/>
    </source>
</evidence>
<protein>
    <submittedName>
        <fullName evidence="1">Uncharacterized protein</fullName>
    </submittedName>
</protein>
<accession>A0A8X6YQ73</accession>
<reference evidence="1" key="1">
    <citation type="submission" date="2020-08" db="EMBL/GenBank/DDBJ databases">
        <title>Multicomponent nature underlies the extraordinary mechanical properties of spider dragline silk.</title>
        <authorList>
            <person name="Kono N."/>
            <person name="Nakamura H."/>
            <person name="Mori M."/>
            <person name="Yoshida Y."/>
            <person name="Ohtoshi R."/>
            <person name="Malay A.D."/>
            <person name="Moran D.A.P."/>
            <person name="Tomita M."/>
            <person name="Numata K."/>
            <person name="Arakawa K."/>
        </authorList>
    </citation>
    <scope>NUCLEOTIDE SEQUENCE</scope>
</reference>
<organism evidence="1 2">
    <name type="scientific">Trichonephila inaurata madagascariensis</name>
    <dbReference type="NCBI Taxonomy" id="2747483"/>
    <lineage>
        <taxon>Eukaryota</taxon>
        <taxon>Metazoa</taxon>
        <taxon>Ecdysozoa</taxon>
        <taxon>Arthropoda</taxon>
        <taxon>Chelicerata</taxon>
        <taxon>Arachnida</taxon>
        <taxon>Araneae</taxon>
        <taxon>Araneomorphae</taxon>
        <taxon>Entelegynae</taxon>
        <taxon>Araneoidea</taxon>
        <taxon>Nephilidae</taxon>
        <taxon>Trichonephila</taxon>
        <taxon>Trichonephila inaurata</taxon>
    </lineage>
</organism>
<comment type="caution">
    <text evidence="1">The sequence shown here is derived from an EMBL/GenBank/DDBJ whole genome shotgun (WGS) entry which is preliminary data.</text>
</comment>
<name>A0A8X6YQ73_9ARAC</name>
<dbReference type="Proteomes" id="UP000886998">
    <property type="component" value="Unassembled WGS sequence"/>
</dbReference>
<dbReference type="AlphaFoldDB" id="A0A8X6YQ73"/>